<evidence type="ECO:0000313" key="2">
    <source>
        <dbReference type="EMBL" id="SDX92921.1"/>
    </source>
</evidence>
<evidence type="ECO:0000259" key="1">
    <source>
        <dbReference type="Pfam" id="PF13482"/>
    </source>
</evidence>
<dbReference type="PANTHER" id="PTHR38462">
    <property type="entry name" value="EXONUCLEASE-LIKE PROTEIN"/>
    <property type="match status" value="1"/>
</dbReference>
<protein>
    <recommendedName>
        <fullName evidence="1">YprB ribonuclease H-like domain-containing protein</fullName>
    </recommendedName>
</protein>
<organism evidence="2 3">
    <name type="scientific">Lachnobacterium bovis DSM 14045</name>
    <dbReference type="NCBI Taxonomy" id="1122142"/>
    <lineage>
        <taxon>Bacteria</taxon>
        <taxon>Bacillati</taxon>
        <taxon>Bacillota</taxon>
        <taxon>Clostridia</taxon>
        <taxon>Lachnospirales</taxon>
        <taxon>Lachnospiraceae</taxon>
        <taxon>Lachnobacterium</taxon>
    </lineage>
</organism>
<dbReference type="RefSeq" id="WP_074715590.1">
    <property type="nucleotide sequence ID" value="NZ_FNPG01000005.1"/>
</dbReference>
<dbReference type="InterPro" id="IPR036397">
    <property type="entry name" value="RNaseH_sf"/>
</dbReference>
<name>A0A1H3FPM5_9FIRM</name>
<gene>
    <name evidence="2" type="ORF">SAMN02910414_00329</name>
</gene>
<sequence>MTIFKHDITEFFNNLSNNIKEIFDDNSIVFDIETTGFSRKYSNIYLIGAIYKSSVNPTNITTSNSNDSVSVTLIQFFCDSLSDEKECLTNFFDLIKSHSFSRKIKLFSFNGDSFDLPFIKQRAHEYFEDDYVNSIFEYAIDSCDIYKKISKLKTILNLDNYKQKTIELFLNINRTDKYTGGELVDVYKSFLKYPDNYQELVDILTQHNYDDVKYLLKIIDILAYKFILKGQYTLENVSQNTYFDMNNNQQIELFFTLRNKYNIPTKINYRFHNIYFKFNYETTIIRVPIFCGSLKNFFHDYNNYYYLVHEGYAIHKSLATYLSTEAKTKATARTAFQIKEGIFLPIFDNSFNIPFKKDYDSKESFFLADVSFFSNRTLLEKYIMHIFKSLCKELNL</sequence>
<feature type="domain" description="YprB ribonuclease H-like" evidence="1">
    <location>
        <begin position="29"/>
        <end position="222"/>
    </location>
</feature>
<dbReference type="SUPFAM" id="SSF53098">
    <property type="entry name" value="Ribonuclease H-like"/>
    <property type="match status" value="1"/>
</dbReference>
<dbReference type="InterPro" id="IPR012337">
    <property type="entry name" value="RNaseH-like_sf"/>
</dbReference>
<keyword evidence="3" id="KW-1185">Reference proteome</keyword>
<dbReference type="InterPro" id="IPR038720">
    <property type="entry name" value="YprB_RNase_H-like_dom"/>
</dbReference>
<dbReference type="Proteomes" id="UP000183918">
    <property type="component" value="Unassembled WGS sequence"/>
</dbReference>
<evidence type="ECO:0000313" key="3">
    <source>
        <dbReference type="Proteomes" id="UP000183918"/>
    </source>
</evidence>
<proteinExistence type="predicted"/>
<dbReference type="GO" id="GO:0003676">
    <property type="term" value="F:nucleic acid binding"/>
    <property type="evidence" value="ECO:0007669"/>
    <property type="project" value="InterPro"/>
</dbReference>
<dbReference type="OrthoDB" id="9790530at2"/>
<dbReference type="PANTHER" id="PTHR38462:SF1">
    <property type="entry name" value="YPRB RIBONUCLEASE H-LIKE DOMAIN-CONTAINING PROTEIN"/>
    <property type="match status" value="1"/>
</dbReference>
<accession>A0A1H3FPM5</accession>
<dbReference type="STRING" id="1122142.SAMN02910414_00329"/>
<dbReference type="Pfam" id="PF13482">
    <property type="entry name" value="RNase_H_2"/>
    <property type="match status" value="1"/>
</dbReference>
<reference evidence="2 3" key="1">
    <citation type="submission" date="2016-10" db="EMBL/GenBank/DDBJ databases">
        <authorList>
            <person name="de Groot N.N."/>
        </authorList>
    </citation>
    <scope>NUCLEOTIDE SEQUENCE [LARGE SCALE GENOMIC DNA]</scope>
    <source>
        <strain evidence="2 3">DSM 14045</strain>
    </source>
</reference>
<dbReference type="AlphaFoldDB" id="A0A1H3FPM5"/>
<dbReference type="Gene3D" id="3.30.420.10">
    <property type="entry name" value="Ribonuclease H-like superfamily/Ribonuclease H"/>
    <property type="match status" value="1"/>
</dbReference>
<dbReference type="EMBL" id="FNPG01000005">
    <property type="protein sequence ID" value="SDX92921.1"/>
    <property type="molecule type" value="Genomic_DNA"/>
</dbReference>